<dbReference type="Proteomes" id="UP000251431">
    <property type="component" value="Unassembled WGS sequence"/>
</dbReference>
<proteinExistence type="predicted"/>
<reference evidence="1 2" key="1">
    <citation type="submission" date="2018-06" db="EMBL/GenBank/DDBJ databases">
        <authorList>
            <consortium name="Pathogen Informatics"/>
            <person name="Doyle S."/>
        </authorList>
    </citation>
    <scope>NUCLEOTIDE SEQUENCE [LARGE SCALE GENOMIC DNA]</scope>
    <source>
        <strain evidence="1 2">NCTC7582</strain>
    </source>
</reference>
<name>A0A2X0XP18_9BACI</name>
<sequence length="96" mass="10833">MDNQLIAKITELVLEKLTQGSQPEQASKTLSNDELQEWQSFRLIKENQHQTQQTTAPAYVALSTHELQHWQSLHQQSSGTVSVANSSDLIALKKFT</sequence>
<evidence type="ECO:0000313" key="1">
    <source>
        <dbReference type="EMBL" id="SPU00709.1"/>
    </source>
</evidence>
<accession>A0A2X0XP18</accession>
<dbReference type="EMBL" id="UAQE01000001">
    <property type="protein sequence ID" value="SPU00709.1"/>
    <property type="molecule type" value="Genomic_DNA"/>
</dbReference>
<organism evidence="1 2">
    <name type="scientific">Lysinibacillus capsici</name>
    <dbReference type="NCBI Taxonomy" id="2115968"/>
    <lineage>
        <taxon>Bacteria</taxon>
        <taxon>Bacillati</taxon>
        <taxon>Bacillota</taxon>
        <taxon>Bacilli</taxon>
        <taxon>Bacillales</taxon>
        <taxon>Bacillaceae</taxon>
        <taxon>Lysinibacillus</taxon>
    </lineage>
</organism>
<dbReference type="RefSeq" id="WP_112117865.1">
    <property type="nucleotide sequence ID" value="NZ_CP134502.1"/>
</dbReference>
<dbReference type="AlphaFoldDB" id="A0A2X0XP18"/>
<protein>
    <submittedName>
        <fullName evidence="1">Uncharacterized protein</fullName>
    </submittedName>
</protein>
<gene>
    <name evidence="1" type="ORF">NCTC7582_03508</name>
</gene>
<evidence type="ECO:0000313" key="2">
    <source>
        <dbReference type="Proteomes" id="UP000251431"/>
    </source>
</evidence>